<dbReference type="Proteomes" id="UP000034954">
    <property type="component" value="Unassembled WGS sequence"/>
</dbReference>
<sequence>MGEEREAEHIRQISDFAVSFGIFVKDRSPEEIEAGLARELERRGLPYLWIADDVPSGMEREALHKWLAPHPSGKTLITTRTREYNALGTLIPLGVLAPEEAYELLTLRRKPAGKTEEDAARMLTEDLGYHALAVDVAGALLDAKKGLESFAEFRKKLVDTQRDELEYASKLKEILPTGHEKSIASTLLRSIRQLEPEGLDFLRLASVLAVAPIPASLVSAVFSKADNLDEEAGKHRAMFAFDQVENLSLAEGSDEESGAKTVHTLVSRTVRFHETMPDRIDLIQAAAVSVLTDGLSVIADGRIHSELKLEVAHARQLVNRGDDIPTANITGWLAGYDHLYGAYRSAEMLLRRELDIRNRILGDVHPHTLRTMNNIAETLRAQGDLASAHKLNEQVLEIKRKILGDEHPDTLMTMNNLAEMLSDQGDLAVARKLEEQVLEKRRRILGDEHPDTSLSAWNLVVTLLHIGDAAEAMEILSKHLLWLLSRDPATLEANQQKIREMIIESIPKK</sequence>
<dbReference type="PANTHER" id="PTHR46082:SF6">
    <property type="entry name" value="AAA+ ATPASE DOMAIN-CONTAINING PROTEIN-RELATED"/>
    <property type="match status" value="1"/>
</dbReference>
<dbReference type="PANTHER" id="PTHR46082">
    <property type="entry name" value="ATP/GTP-BINDING PROTEIN-RELATED"/>
    <property type="match status" value="1"/>
</dbReference>
<evidence type="ECO:0000313" key="1">
    <source>
        <dbReference type="EMBL" id="KKO20971.1"/>
    </source>
</evidence>
<protein>
    <submittedName>
        <fullName evidence="1">Kinesin light chain KLC</fullName>
    </submittedName>
</protein>
<reference evidence="1 2" key="1">
    <citation type="journal article" date="2013" name="BMC Microbiol.">
        <title>Identification of the type II cytochrome c maturation pathway in anammox bacteria by comparative genomics.</title>
        <authorList>
            <person name="Ferousi C."/>
            <person name="Speth D.R."/>
            <person name="Reimann J."/>
            <person name="Op den Camp H.J."/>
            <person name="Allen J.W."/>
            <person name="Keltjens J.T."/>
            <person name="Jetten M.S."/>
        </authorList>
    </citation>
    <scope>NUCLEOTIDE SEQUENCE [LARGE SCALE GENOMIC DNA]</scope>
    <source>
        <strain evidence="1">RU1</strain>
    </source>
</reference>
<dbReference type="Gene3D" id="1.25.40.10">
    <property type="entry name" value="Tetratricopeptide repeat domain"/>
    <property type="match status" value="1"/>
</dbReference>
<comment type="caution">
    <text evidence="1">The sequence shown here is derived from an EMBL/GenBank/DDBJ whole genome shotgun (WGS) entry which is preliminary data.</text>
</comment>
<organism evidence="1 2">
    <name type="scientific">Candidatus Brocadia fulgida</name>
    <dbReference type="NCBI Taxonomy" id="380242"/>
    <lineage>
        <taxon>Bacteria</taxon>
        <taxon>Pseudomonadati</taxon>
        <taxon>Planctomycetota</taxon>
        <taxon>Candidatus Brocadiia</taxon>
        <taxon>Candidatus Brocadiales</taxon>
        <taxon>Candidatus Brocadiaceae</taxon>
        <taxon>Candidatus Brocadia</taxon>
    </lineage>
</organism>
<dbReference type="InterPro" id="IPR011990">
    <property type="entry name" value="TPR-like_helical_dom_sf"/>
</dbReference>
<dbReference type="EMBL" id="LAQJ01000035">
    <property type="protein sequence ID" value="KKO20971.1"/>
    <property type="molecule type" value="Genomic_DNA"/>
</dbReference>
<dbReference type="AlphaFoldDB" id="A0A0M2V1F0"/>
<name>A0A0M2V1F0_9BACT</name>
<dbReference type="InterPro" id="IPR053137">
    <property type="entry name" value="NLR-like"/>
</dbReference>
<dbReference type="Pfam" id="PF13374">
    <property type="entry name" value="TPR_10"/>
    <property type="match status" value="2"/>
</dbReference>
<dbReference type="SUPFAM" id="SSF48452">
    <property type="entry name" value="TPR-like"/>
    <property type="match status" value="1"/>
</dbReference>
<dbReference type="PATRIC" id="fig|380242.3.peg.374"/>
<gene>
    <name evidence="1" type="ORF">BROFUL_00306</name>
</gene>
<keyword evidence="2" id="KW-1185">Reference proteome</keyword>
<proteinExistence type="predicted"/>
<evidence type="ECO:0000313" key="2">
    <source>
        <dbReference type="Proteomes" id="UP000034954"/>
    </source>
</evidence>
<accession>A0A0M2V1F0</accession>